<name>A0A2P2NEJ6_RHIMU</name>
<sequence length="48" mass="4997">MPLLLRVPLPPSLHLLGLANFSFPISPPTFSLLSSKSSPSTSSLSSSS</sequence>
<evidence type="ECO:0000313" key="1">
    <source>
        <dbReference type="EMBL" id="MBX40840.1"/>
    </source>
</evidence>
<protein>
    <submittedName>
        <fullName evidence="1">Uncharacterized protein</fullName>
    </submittedName>
</protein>
<accession>A0A2P2NEJ6</accession>
<dbReference type="AlphaFoldDB" id="A0A2P2NEJ6"/>
<reference evidence="1" key="1">
    <citation type="submission" date="2018-02" db="EMBL/GenBank/DDBJ databases">
        <title>Rhizophora mucronata_Transcriptome.</title>
        <authorList>
            <person name="Meera S.P."/>
            <person name="Sreeshan A."/>
            <person name="Augustine A."/>
        </authorList>
    </citation>
    <scope>NUCLEOTIDE SEQUENCE</scope>
    <source>
        <tissue evidence="1">Leaf</tissue>
    </source>
</reference>
<organism evidence="1">
    <name type="scientific">Rhizophora mucronata</name>
    <name type="common">Asiatic mangrove</name>
    <dbReference type="NCBI Taxonomy" id="61149"/>
    <lineage>
        <taxon>Eukaryota</taxon>
        <taxon>Viridiplantae</taxon>
        <taxon>Streptophyta</taxon>
        <taxon>Embryophyta</taxon>
        <taxon>Tracheophyta</taxon>
        <taxon>Spermatophyta</taxon>
        <taxon>Magnoliopsida</taxon>
        <taxon>eudicotyledons</taxon>
        <taxon>Gunneridae</taxon>
        <taxon>Pentapetalae</taxon>
        <taxon>rosids</taxon>
        <taxon>fabids</taxon>
        <taxon>Malpighiales</taxon>
        <taxon>Rhizophoraceae</taxon>
        <taxon>Rhizophora</taxon>
    </lineage>
</organism>
<dbReference type="EMBL" id="GGEC01060356">
    <property type="protein sequence ID" value="MBX40840.1"/>
    <property type="molecule type" value="Transcribed_RNA"/>
</dbReference>
<proteinExistence type="predicted"/>